<proteinExistence type="predicted"/>
<organism evidence="2">
    <name type="scientific">Absidia glauca</name>
    <name type="common">Pin mould</name>
    <dbReference type="NCBI Taxonomy" id="4829"/>
    <lineage>
        <taxon>Eukaryota</taxon>
        <taxon>Fungi</taxon>
        <taxon>Fungi incertae sedis</taxon>
        <taxon>Mucoromycota</taxon>
        <taxon>Mucoromycotina</taxon>
        <taxon>Mucoromycetes</taxon>
        <taxon>Mucorales</taxon>
        <taxon>Cunninghamellaceae</taxon>
        <taxon>Absidia</taxon>
    </lineage>
</organism>
<dbReference type="EMBL" id="LT553165">
    <property type="protein sequence ID" value="SAM00200.1"/>
    <property type="molecule type" value="Genomic_DNA"/>
</dbReference>
<feature type="compositionally biased region" description="Polar residues" evidence="1">
    <location>
        <begin position="384"/>
        <end position="394"/>
    </location>
</feature>
<reference evidence="2" key="1">
    <citation type="submission" date="2016-04" db="EMBL/GenBank/DDBJ databases">
        <authorList>
            <person name="Evans L.H."/>
            <person name="Alamgir A."/>
            <person name="Owens N."/>
            <person name="Weber N.D."/>
            <person name="Virtaneva K."/>
            <person name="Barbian K."/>
            <person name="Babar A."/>
            <person name="Rosenke K."/>
        </authorList>
    </citation>
    <scope>NUCLEOTIDE SEQUENCE [LARGE SCALE GENOMIC DNA]</scope>
    <source>
        <strain evidence="2">CBS 101.48</strain>
    </source>
</reference>
<evidence type="ECO:0000313" key="2">
    <source>
        <dbReference type="EMBL" id="SAM00200.1"/>
    </source>
</evidence>
<keyword evidence="3" id="KW-1185">Reference proteome</keyword>
<dbReference type="OrthoDB" id="5572844at2759"/>
<dbReference type="PANTHER" id="PTHR28027:SF2">
    <property type="entry name" value="TRANSCRIPTIONAL REGULATOR MIT1"/>
    <property type="match status" value="1"/>
</dbReference>
<dbReference type="GO" id="GO:0003677">
    <property type="term" value="F:DNA binding"/>
    <property type="evidence" value="ECO:0007669"/>
    <property type="project" value="TreeGrafter"/>
</dbReference>
<sequence length="413" mass="46487">MTETFHGYIDTTQDVLLVFEGCRRGLLPRVNRRLQEKERKLIQSGTVFVFDEQESGVKRWTDGMVWSPSRILGNFLIYRELEKRNGEKRLSTSDQRQRSYSVDISSTVAAAGGGPGFLSDRAKEKRLVGSLSDVYNFKPDGLIKKTMSIVVNGSTQHLISYYRPQDIVENKLRTPSSTPELTSLEISPELLVKRNFRIPPFVEPTFDHIGDPVTTGQTMHRHPNRHHAVSSTTTTNHSSSQRNRTTSPPSSMSSLRSMSAGSLNSLRQESFLYSNSSNNNSTDHRRSLHNGMPPNYEAYHHPTSPTEDNLGKPSRMYSLHIPTPPVYSSMPVSTPSPNNIRYDVMPPSPPTQQQYHHHQPVYSPIPPNPHLGHLLNPVHPLNEVSPSSSSTPTKLDQPLFYESRSLSTTPRLI</sequence>
<dbReference type="Pfam" id="PF09729">
    <property type="entry name" value="Gti1_Pac2"/>
    <property type="match status" value="1"/>
</dbReference>
<feature type="compositionally biased region" description="Polar residues" evidence="1">
    <location>
        <begin position="330"/>
        <end position="339"/>
    </location>
</feature>
<dbReference type="InParanoid" id="A0A163J9P0"/>
<gene>
    <name evidence="2" type="primary">ABSGL_05877.1 scaffold 7570</name>
</gene>
<feature type="compositionally biased region" description="Polar residues" evidence="1">
    <location>
        <begin position="404"/>
        <end position="413"/>
    </location>
</feature>
<dbReference type="Proteomes" id="UP000078561">
    <property type="component" value="Unassembled WGS sequence"/>
</dbReference>
<dbReference type="InterPro" id="IPR018608">
    <property type="entry name" value="Gti1/Pac2"/>
</dbReference>
<evidence type="ECO:0000256" key="1">
    <source>
        <dbReference type="SAM" id="MobiDB-lite"/>
    </source>
</evidence>
<name>A0A163J9P0_ABSGL</name>
<feature type="compositionally biased region" description="Low complexity" evidence="1">
    <location>
        <begin position="230"/>
        <end position="265"/>
    </location>
</feature>
<dbReference type="AlphaFoldDB" id="A0A163J9P0"/>
<protein>
    <recommendedName>
        <fullName evidence="4">Gti1/Pac2 family protein</fullName>
    </recommendedName>
</protein>
<evidence type="ECO:0000313" key="3">
    <source>
        <dbReference type="Proteomes" id="UP000078561"/>
    </source>
</evidence>
<dbReference type="PANTHER" id="PTHR28027">
    <property type="entry name" value="TRANSCRIPTIONAL REGULATOR MIT1"/>
    <property type="match status" value="1"/>
</dbReference>
<accession>A0A163J9P0</accession>
<feature type="compositionally biased region" description="Low complexity" evidence="1">
    <location>
        <begin position="370"/>
        <end position="382"/>
    </location>
</feature>
<feature type="region of interest" description="Disordered" evidence="1">
    <location>
        <begin position="208"/>
        <end position="413"/>
    </location>
</feature>
<feature type="compositionally biased region" description="Basic residues" evidence="1">
    <location>
        <begin position="219"/>
        <end position="228"/>
    </location>
</feature>
<evidence type="ECO:0008006" key="4">
    <source>
        <dbReference type="Google" id="ProtNLM"/>
    </source>
</evidence>